<evidence type="ECO:0000256" key="1">
    <source>
        <dbReference type="SAM" id="MobiDB-lite"/>
    </source>
</evidence>
<sequence>MARHPLRLAPPASPATSAGVSPLDTPPDSSCHRTCLLFSASTSDPGG</sequence>
<name>A0A0A8Z730_ARUDO</name>
<feature type="region of interest" description="Disordered" evidence="1">
    <location>
        <begin position="1"/>
        <end position="31"/>
    </location>
</feature>
<reference evidence="2" key="1">
    <citation type="submission" date="2014-09" db="EMBL/GenBank/DDBJ databases">
        <authorList>
            <person name="Magalhaes I.L.F."/>
            <person name="Oliveira U."/>
            <person name="Santos F.R."/>
            <person name="Vidigal T.H.D.A."/>
            <person name="Brescovit A.D."/>
            <person name="Santos A.J."/>
        </authorList>
    </citation>
    <scope>NUCLEOTIDE SEQUENCE</scope>
    <source>
        <tissue evidence="2">Shoot tissue taken approximately 20 cm above the soil surface</tissue>
    </source>
</reference>
<dbReference type="EMBL" id="GBRH01265330">
    <property type="protein sequence ID" value="JAD32565.1"/>
    <property type="molecule type" value="Transcribed_RNA"/>
</dbReference>
<dbReference type="AlphaFoldDB" id="A0A0A8Z730"/>
<evidence type="ECO:0000313" key="2">
    <source>
        <dbReference type="EMBL" id="JAD32565.1"/>
    </source>
</evidence>
<accession>A0A0A8Z730</accession>
<organism evidence="2">
    <name type="scientific">Arundo donax</name>
    <name type="common">Giant reed</name>
    <name type="synonym">Donax arundinaceus</name>
    <dbReference type="NCBI Taxonomy" id="35708"/>
    <lineage>
        <taxon>Eukaryota</taxon>
        <taxon>Viridiplantae</taxon>
        <taxon>Streptophyta</taxon>
        <taxon>Embryophyta</taxon>
        <taxon>Tracheophyta</taxon>
        <taxon>Spermatophyta</taxon>
        <taxon>Magnoliopsida</taxon>
        <taxon>Liliopsida</taxon>
        <taxon>Poales</taxon>
        <taxon>Poaceae</taxon>
        <taxon>PACMAD clade</taxon>
        <taxon>Arundinoideae</taxon>
        <taxon>Arundineae</taxon>
        <taxon>Arundo</taxon>
    </lineage>
</organism>
<reference evidence="2" key="2">
    <citation type="journal article" date="2015" name="Data Brief">
        <title>Shoot transcriptome of the giant reed, Arundo donax.</title>
        <authorList>
            <person name="Barrero R.A."/>
            <person name="Guerrero F.D."/>
            <person name="Moolhuijzen P."/>
            <person name="Goolsby J.A."/>
            <person name="Tidwell J."/>
            <person name="Bellgard S.E."/>
            <person name="Bellgard M.I."/>
        </authorList>
    </citation>
    <scope>NUCLEOTIDE SEQUENCE</scope>
    <source>
        <tissue evidence="2">Shoot tissue taken approximately 20 cm above the soil surface</tissue>
    </source>
</reference>
<protein>
    <submittedName>
        <fullName evidence="2">Uncharacterized protein</fullName>
    </submittedName>
</protein>
<proteinExistence type="predicted"/>